<dbReference type="InterPro" id="IPR013210">
    <property type="entry name" value="LRR_N_plant-typ"/>
</dbReference>
<feature type="compositionally biased region" description="Low complexity" evidence="9">
    <location>
        <begin position="261"/>
        <end position="276"/>
    </location>
</feature>
<comment type="caution">
    <text evidence="13">The sequence shown here is derived from an EMBL/GenBank/DDBJ whole genome shotgun (WGS) entry which is preliminary data.</text>
</comment>
<evidence type="ECO:0000256" key="8">
    <source>
        <dbReference type="ARBA" id="ARBA00023170"/>
    </source>
</evidence>
<dbReference type="InterPro" id="IPR001245">
    <property type="entry name" value="Ser-Thr/Tyr_kinase_cat_dom"/>
</dbReference>
<dbReference type="InterPro" id="IPR011009">
    <property type="entry name" value="Kinase-like_dom_sf"/>
</dbReference>
<feature type="signal peptide" evidence="11">
    <location>
        <begin position="1"/>
        <end position="18"/>
    </location>
</feature>
<feature type="non-terminal residue" evidence="13">
    <location>
        <position position="704"/>
    </location>
</feature>
<dbReference type="GO" id="GO:0004672">
    <property type="term" value="F:protein kinase activity"/>
    <property type="evidence" value="ECO:0007669"/>
    <property type="project" value="InterPro"/>
</dbReference>
<feature type="domain" description="Protein kinase" evidence="12">
    <location>
        <begin position="408"/>
        <end position="677"/>
    </location>
</feature>
<keyword evidence="7 10" id="KW-0472">Membrane</keyword>
<keyword evidence="2" id="KW-0433">Leucine-rich repeat</keyword>
<dbReference type="Pfam" id="PF13855">
    <property type="entry name" value="LRR_8"/>
    <property type="match status" value="1"/>
</dbReference>
<reference evidence="13 14" key="1">
    <citation type="journal article" date="2013" name="BMC Genomics">
        <title>The miniature genome of a carnivorous plant Genlisea aurea contains a low number of genes and short non-coding sequences.</title>
        <authorList>
            <person name="Leushkin E.V."/>
            <person name="Sutormin R.A."/>
            <person name="Nabieva E.R."/>
            <person name="Penin A.A."/>
            <person name="Kondrashov A.S."/>
            <person name="Logacheva M.D."/>
        </authorList>
    </citation>
    <scope>NUCLEOTIDE SEQUENCE [LARGE SCALE GENOMIC DNA]</scope>
</reference>
<dbReference type="FunFam" id="3.80.10.10:FF:000062">
    <property type="entry name" value="protein STRUBBELIG-RECEPTOR FAMILY 3"/>
    <property type="match status" value="1"/>
</dbReference>
<evidence type="ECO:0000256" key="6">
    <source>
        <dbReference type="ARBA" id="ARBA00022989"/>
    </source>
</evidence>
<feature type="non-terminal residue" evidence="13">
    <location>
        <position position="1"/>
    </location>
</feature>
<dbReference type="PANTHER" id="PTHR48007:SF13">
    <property type="entry name" value="PROTEIN STRUBBELIG-RECEPTOR FAMILY 4"/>
    <property type="match status" value="1"/>
</dbReference>
<feature type="compositionally biased region" description="Basic and acidic residues" evidence="9">
    <location>
        <begin position="362"/>
        <end position="376"/>
    </location>
</feature>
<feature type="region of interest" description="Disordered" evidence="9">
    <location>
        <begin position="230"/>
        <end position="277"/>
    </location>
</feature>
<feature type="compositionally biased region" description="Pro residues" evidence="9">
    <location>
        <begin position="241"/>
        <end position="250"/>
    </location>
</feature>
<keyword evidence="6 10" id="KW-1133">Transmembrane helix</keyword>
<keyword evidence="13" id="KW-0808">Transferase</keyword>
<sequence>AFAAVSVLLIGVFSAAGATTDPTDASTLNALYASLNSPQQLTNWKSTGGDPCGESWRGVTCSGSRVTQIVISGLGLTGNMGYQLLSLTAVTTFDISNNNLGNQIPYQLPPNVQTLNLAGCNFNNGLPYSISYMNSLGYLNVSHNQLQGQVNVQFGSLTALSTLDLSFNALSDGLPQSFASLTSMKNMYLQNNQFTGTIDVLSNLPLVNLNVENNRFTGWIPNQLTNINSLQTSGNQFNTGPAPPPPPGTPPFIQGSSPNIGTTASPSSGRSSSGSKSGVGGGAVAGIVISVLVVTAVLLALFILKRRSRKASSDVEKHSTQPFVQTREAQQDYKPVETSSTVINKAFETPPAVVNLRPPPPFERHKSFDDNDDKSAKPVVVTPKKVEPPPVSAKLFSVADLQVATDSFSVENLVGEGSIGRVYRAETDDGRVLAVKKINSPAVSDSERFLEVVSEISRLHHGNVSELVGYCCEHGQCLLVYEFQKNGSLYDHLHLGGDENGKGLAWNSRVRIALGSARALEYLHEVCSPSVIHKNLKSANILLDDELNPRLSDCGLARLISEPADQGSGYVAPEVAMSGQYTVKSDVYSFGVVMLELISGRKPFDSSKPRSEQSLVRWATPQLHDIDALSKMVDPSLKGLYPAKSLSQFADIIALCVQAEPEFRPSMSEVVEAIVRLVQRANMSRRTFGNEGSNRSAGSSDGNE</sequence>
<dbReference type="InterPro" id="IPR032675">
    <property type="entry name" value="LRR_dom_sf"/>
</dbReference>
<dbReference type="CDD" id="cd14066">
    <property type="entry name" value="STKc_IRAK"/>
    <property type="match status" value="1"/>
</dbReference>
<dbReference type="OrthoDB" id="615426at2759"/>
<keyword evidence="8 13" id="KW-0675">Receptor</keyword>
<evidence type="ECO:0000256" key="1">
    <source>
        <dbReference type="ARBA" id="ARBA00004370"/>
    </source>
</evidence>
<dbReference type="Pfam" id="PF00560">
    <property type="entry name" value="LRR_1"/>
    <property type="match status" value="1"/>
</dbReference>
<dbReference type="SUPFAM" id="SSF56112">
    <property type="entry name" value="Protein kinase-like (PK-like)"/>
    <property type="match status" value="1"/>
</dbReference>
<dbReference type="Gene3D" id="3.80.10.10">
    <property type="entry name" value="Ribonuclease Inhibitor"/>
    <property type="match status" value="1"/>
</dbReference>
<evidence type="ECO:0000256" key="5">
    <source>
        <dbReference type="ARBA" id="ARBA00022737"/>
    </source>
</evidence>
<evidence type="ECO:0000313" key="13">
    <source>
        <dbReference type="EMBL" id="EPS61932.1"/>
    </source>
</evidence>
<keyword evidence="5" id="KW-0677">Repeat</keyword>
<keyword evidence="4 11" id="KW-0732">Signal</keyword>
<keyword evidence="3 10" id="KW-0812">Transmembrane</keyword>
<comment type="subcellular location">
    <subcellularLocation>
        <location evidence="1">Membrane</location>
    </subcellularLocation>
</comment>
<dbReference type="Gene3D" id="1.10.510.10">
    <property type="entry name" value="Transferase(Phosphotransferase) domain 1"/>
    <property type="match status" value="1"/>
</dbReference>
<dbReference type="FunFam" id="3.30.200.20:FF:000125">
    <property type="entry name" value="Protein STRUBBELIG-RECEPTOR FAMILY 8"/>
    <property type="match status" value="1"/>
</dbReference>
<dbReference type="FunFam" id="1.10.510.10:FF:000095">
    <property type="entry name" value="protein STRUBBELIG-RECEPTOR FAMILY 8"/>
    <property type="match status" value="1"/>
</dbReference>
<evidence type="ECO:0000259" key="12">
    <source>
        <dbReference type="PROSITE" id="PS50011"/>
    </source>
</evidence>
<gene>
    <name evidence="13" type="ORF">M569_12861</name>
</gene>
<evidence type="ECO:0000256" key="7">
    <source>
        <dbReference type="ARBA" id="ARBA00023136"/>
    </source>
</evidence>
<dbReference type="PANTHER" id="PTHR48007">
    <property type="entry name" value="LEUCINE-RICH REPEAT RECEPTOR-LIKE PROTEIN KINASE PXC1"/>
    <property type="match status" value="1"/>
</dbReference>
<evidence type="ECO:0000313" key="14">
    <source>
        <dbReference type="Proteomes" id="UP000015453"/>
    </source>
</evidence>
<protein>
    <submittedName>
        <fullName evidence="13">Ovule receptor-like kinase 28</fullName>
    </submittedName>
</protein>
<evidence type="ECO:0000256" key="9">
    <source>
        <dbReference type="SAM" id="MobiDB-lite"/>
    </source>
</evidence>
<keyword evidence="13" id="KW-0418">Kinase</keyword>
<evidence type="ECO:0000256" key="3">
    <source>
        <dbReference type="ARBA" id="ARBA00022692"/>
    </source>
</evidence>
<dbReference type="Pfam" id="PF07714">
    <property type="entry name" value="PK_Tyr_Ser-Thr"/>
    <property type="match status" value="1"/>
</dbReference>
<proteinExistence type="predicted"/>
<dbReference type="EMBL" id="AUSU01006502">
    <property type="protein sequence ID" value="EPS61932.1"/>
    <property type="molecule type" value="Genomic_DNA"/>
</dbReference>
<dbReference type="Pfam" id="PF08263">
    <property type="entry name" value="LRRNT_2"/>
    <property type="match status" value="1"/>
</dbReference>
<dbReference type="GO" id="GO:0005524">
    <property type="term" value="F:ATP binding"/>
    <property type="evidence" value="ECO:0007669"/>
    <property type="project" value="InterPro"/>
</dbReference>
<dbReference type="SUPFAM" id="SSF52058">
    <property type="entry name" value="L domain-like"/>
    <property type="match status" value="1"/>
</dbReference>
<evidence type="ECO:0000256" key="11">
    <source>
        <dbReference type="SAM" id="SignalP"/>
    </source>
</evidence>
<feature type="chain" id="PRO_5004562450" evidence="11">
    <location>
        <begin position="19"/>
        <end position="704"/>
    </location>
</feature>
<evidence type="ECO:0000256" key="4">
    <source>
        <dbReference type="ARBA" id="ARBA00022729"/>
    </source>
</evidence>
<accession>S8DQA3</accession>
<dbReference type="AlphaFoldDB" id="S8DQA3"/>
<dbReference type="PROSITE" id="PS50011">
    <property type="entry name" value="PROTEIN_KINASE_DOM"/>
    <property type="match status" value="1"/>
</dbReference>
<dbReference type="GO" id="GO:0016020">
    <property type="term" value="C:membrane"/>
    <property type="evidence" value="ECO:0007669"/>
    <property type="project" value="UniProtKB-SubCell"/>
</dbReference>
<dbReference type="Proteomes" id="UP000015453">
    <property type="component" value="Unassembled WGS sequence"/>
</dbReference>
<dbReference type="InterPro" id="IPR046959">
    <property type="entry name" value="PRK1-6/SRF4-like"/>
</dbReference>
<keyword evidence="14" id="KW-1185">Reference proteome</keyword>
<name>S8DQA3_9LAMI</name>
<evidence type="ECO:0000256" key="10">
    <source>
        <dbReference type="SAM" id="Phobius"/>
    </source>
</evidence>
<organism evidence="13 14">
    <name type="scientific">Genlisea aurea</name>
    <dbReference type="NCBI Taxonomy" id="192259"/>
    <lineage>
        <taxon>Eukaryota</taxon>
        <taxon>Viridiplantae</taxon>
        <taxon>Streptophyta</taxon>
        <taxon>Embryophyta</taxon>
        <taxon>Tracheophyta</taxon>
        <taxon>Spermatophyta</taxon>
        <taxon>Magnoliopsida</taxon>
        <taxon>eudicotyledons</taxon>
        <taxon>Gunneridae</taxon>
        <taxon>Pentapetalae</taxon>
        <taxon>asterids</taxon>
        <taxon>lamiids</taxon>
        <taxon>Lamiales</taxon>
        <taxon>Lentibulariaceae</taxon>
        <taxon>Genlisea</taxon>
    </lineage>
</organism>
<feature type="transmembrane region" description="Helical" evidence="10">
    <location>
        <begin position="279"/>
        <end position="304"/>
    </location>
</feature>
<feature type="region of interest" description="Disordered" evidence="9">
    <location>
        <begin position="353"/>
        <end position="376"/>
    </location>
</feature>
<evidence type="ECO:0000256" key="2">
    <source>
        <dbReference type="ARBA" id="ARBA00022614"/>
    </source>
</evidence>
<dbReference type="Gene3D" id="3.30.200.20">
    <property type="entry name" value="Phosphorylase Kinase, domain 1"/>
    <property type="match status" value="1"/>
</dbReference>
<dbReference type="InterPro" id="IPR000719">
    <property type="entry name" value="Prot_kinase_dom"/>
</dbReference>
<dbReference type="InterPro" id="IPR001611">
    <property type="entry name" value="Leu-rich_rpt"/>
</dbReference>